<evidence type="ECO:0000259" key="8">
    <source>
        <dbReference type="Pfam" id="PF00275"/>
    </source>
</evidence>
<dbReference type="Pfam" id="PF00275">
    <property type="entry name" value="EPSP_synthase"/>
    <property type="match status" value="1"/>
</dbReference>
<dbReference type="STRING" id="1941349.STSP1_01910"/>
<dbReference type="AlphaFoldDB" id="A0A1W6LNZ6"/>
<dbReference type="UniPathway" id="UPA00053">
    <property type="reaction ID" value="UER00089"/>
</dbReference>
<comment type="subcellular location">
    <subcellularLocation>
        <location evidence="7">Cytoplasm</location>
    </subcellularLocation>
</comment>
<comment type="pathway">
    <text evidence="1 7">Metabolic intermediate biosynthesis; chorismate biosynthesis; chorismate from D-erythrose 4-phosphate and phosphoenolpyruvate: step 6/7.</text>
</comment>
<dbReference type="GO" id="GO:0005737">
    <property type="term" value="C:cytoplasm"/>
    <property type="evidence" value="ECO:0007669"/>
    <property type="project" value="UniProtKB-SubCell"/>
</dbReference>
<dbReference type="InterPro" id="IPR023193">
    <property type="entry name" value="EPSP_synthase_CS"/>
</dbReference>
<sequence>MKIKSSASRLSGKVKIPGSKSHTIRAAAIAGFAKGESLIRSPLVSSDTISALNAFEAMGAKINRCNDEFWKISGVAGRPSAPAGEIDVGNSGTTLRLAAGLAALNDGGRAVRFTGDHQICSRPLQPLLDSLSDLGAEAVSINSDGCAPVEIKGTLKGGRTSIECRTSQYLSSLFLCCPLAEQSSEIEVPLLYEPDYVGITLDWLDKQGIQYSCTEDFSNVRIEGSQSYRRFDETVPADFSSASFFLCAAALCGEDVVIEGLDYSDSQPDKAVAEYLRKMGADIEINENGSTAVRASSLTGIDIDMNRTPDALPIMAVTAALADGTTRLYNVAQARNKETDRIKCMAEVLSKIGADIEELPDGLIIRGGNKLSSGEVSGHYDHRIIMSMAVAAIAGGIELDIDTAEAVDVTFPTFPELMRSIGGKIDRVEQN</sequence>
<dbReference type="PANTHER" id="PTHR21090">
    <property type="entry name" value="AROM/DEHYDROQUINATE SYNTHASE"/>
    <property type="match status" value="1"/>
</dbReference>
<evidence type="ECO:0000256" key="4">
    <source>
        <dbReference type="ARBA" id="ARBA00022679"/>
    </source>
</evidence>
<evidence type="ECO:0000256" key="2">
    <source>
        <dbReference type="ARBA" id="ARBA00009948"/>
    </source>
</evidence>
<feature type="binding site" evidence="7">
    <location>
        <position position="333"/>
    </location>
    <ligand>
        <name>3-phosphoshikimate</name>
        <dbReference type="ChEBI" id="CHEBI:145989"/>
    </ligand>
</feature>
<dbReference type="GO" id="GO:0009073">
    <property type="term" value="P:aromatic amino acid family biosynthetic process"/>
    <property type="evidence" value="ECO:0007669"/>
    <property type="project" value="UniProtKB-KW"/>
</dbReference>
<dbReference type="KEGG" id="pbp:STSP1_01910"/>
<feature type="binding site" evidence="7">
    <location>
        <position position="122"/>
    </location>
    <ligand>
        <name>phosphoenolpyruvate</name>
        <dbReference type="ChEBI" id="CHEBI:58702"/>
    </ligand>
</feature>
<keyword evidence="4 7" id="KW-0808">Transferase</keyword>
<comment type="subunit">
    <text evidence="7">Monomer.</text>
</comment>
<keyword evidence="10" id="KW-1185">Reference proteome</keyword>
<dbReference type="InterPro" id="IPR006264">
    <property type="entry name" value="EPSP_synthase"/>
</dbReference>
<keyword evidence="3 7" id="KW-0028">Amino-acid biosynthesis</keyword>
<dbReference type="InterPro" id="IPR036968">
    <property type="entry name" value="Enolpyruvate_Tfrase_sf"/>
</dbReference>
<gene>
    <name evidence="7 9" type="primary">aroA</name>
    <name evidence="9" type="ORF">STSP1_01910</name>
</gene>
<organism evidence="9 10">
    <name type="scientific">Sedimentisphaera salicampi</name>
    <dbReference type="NCBI Taxonomy" id="1941349"/>
    <lineage>
        <taxon>Bacteria</taxon>
        <taxon>Pseudomonadati</taxon>
        <taxon>Planctomycetota</taxon>
        <taxon>Phycisphaerae</taxon>
        <taxon>Sedimentisphaerales</taxon>
        <taxon>Sedimentisphaeraceae</taxon>
        <taxon>Sedimentisphaera</taxon>
    </lineage>
</organism>
<comment type="function">
    <text evidence="7">Catalyzes the transfer of the enolpyruvyl moiety of phosphoenolpyruvate (PEP) to the 5-hydroxyl of shikimate-3-phosphate (S3P) to produce enolpyruvyl shikimate-3-phosphate and inorganic phosphate.</text>
</comment>
<keyword evidence="5 7" id="KW-0057">Aromatic amino acid biosynthesis</keyword>
<feature type="binding site" evidence="7">
    <location>
        <position position="168"/>
    </location>
    <ligand>
        <name>phosphoenolpyruvate</name>
        <dbReference type="ChEBI" id="CHEBI:58702"/>
    </ligand>
</feature>
<dbReference type="SUPFAM" id="SSF55205">
    <property type="entry name" value="EPT/RTPC-like"/>
    <property type="match status" value="1"/>
</dbReference>
<accession>A0A1W6LNZ6</accession>
<feature type="binding site" evidence="7">
    <location>
        <position position="383"/>
    </location>
    <ligand>
        <name>phosphoenolpyruvate</name>
        <dbReference type="ChEBI" id="CHEBI:58702"/>
    </ligand>
</feature>
<feature type="binding site" evidence="7">
    <location>
        <position position="25"/>
    </location>
    <ligand>
        <name>3-phosphoshikimate</name>
        <dbReference type="ChEBI" id="CHEBI:145989"/>
    </ligand>
</feature>
<dbReference type="CDD" id="cd01556">
    <property type="entry name" value="EPSP_synthase"/>
    <property type="match status" value="1"/>
</dbReference>
<proteinExistence type="inferred from homology"/>
<dbReference type="EC" id="2.5.1.19" evidence="7"/>
<dbReference type="PANTHER" id="PTHR21090:SF5">
    <property type="entry name" value="PENTAFUNCTIONAL AROM POLYPEPTIDE"/>
    <property type="match status" value="1"/>
</dbReference>
<evidence type="ECO:0000313" key="10">
    <source>
        <dbReference type="Proteomes" id="UP000193334"/>
    </source>
</evidence>
<dbReference type="Gene3D" id="3.65.10.10">
    <property type="entry name" value="Enolpyruvate transferase domain"/>
    <property type="match status" value="2"/>
</dbReference>
<feature type="binding site" evidence="7">
    <location>
        <position position="337"/>
    </location>
    <ligand>
        <name>3-phosphoshikimate</name>
        <dbReference type="ChEBI" id="CHEBI:145989"/>
    </ligand>
</feature>
<evidence type="ECO:0000256" key="6">
    <source>
        <dbReference type="ARBA" id="ARBA00044633"/>
    </source>
</evidence>
<feature type="domain" description="Enolpyruvate transferase" evidence="8">
    <location>
        <begin position="7"/>
        <end position="416"/>
    </location>
</feature>
<feature type="binding site" evidence="7">
    <location>
        <position position="166"/>
    </location>
    <ligand>
        <name>3-phosphoshikimate</name>
        <dbReference type="ChEBI" id="CHEBI:145989"/>
    </ligand>
</feature>
<dbReference type="GO" id="GO:0003866">
    <property type="term" value="F:3-phosphoshikimate 1-carboxyvinyltransferase activity"/>
    <property type="evidence" value="ECO:0007669"/>
    <property type="project" value="UniProtKB-UniRule"/>
</dbReference>
<feature type="active site" description="Proton acceptor" evidence="7">
    <location>
        <position position="310"/>
    </location>
</feature>
<evidence type="ECO:0000256" key="5">
    <source>
        <dbReference type="ARBA" id="ARBA00023141"/>
    </source>
</evidence>
<dbReference type="Proteomes" id="UP000193334">
    <property type="component" value="Chromosome"/>
</dbReference>
<dbReference type="PROSITE" id="PS00104">
    <property type="entry name" value="EPSP_SYNTHASE_1"/>
    <property type="match status" value="1"/>
</dbReference>
<comment type="similarity">
    <text evidence="2 7">Belongs to the EPSP synthase family.</text>
</comment>
<name>A0A1W6LNZ6_9BACT</name>
<keyword evidence="7" id="KW-0963">Cytoplasm</keyword>
<feature type="binding site" evidence="7">
    <location>
        <position position="21"/>
    </location>
    <ligand>
        <name>3-phosphoshikimate</name>
        <dbReference type="ChEBI" id="CHEBI:145989"/>
    </ligand>
</feature>
<evidence type="ECO:0000313" key="9">
    <source>
        <dbReference type="EMBL" id="ARN57499.1"/>
    </source>
</evidence>
<dbReference type="PIRSF" id="PIRSF000505">
    <property type="entry name" value="EPSPS"/>
    <property type="match status" value="1"/>
</dbReference>
<dbReference type="NCBIfam" id="TIGR01356">
    <property type="entry name" value="aroA"/>
    <property type="match status" value="1"/>
</dbReference>
<dbReference type="RefSeq" id="WP_085756136.1">
    <property type="nucleotide sequence ID" value="NZ_CP021023.1"/>
</dbReference>
<feature type="binding site" evidence="7">
    <location>
        <position position="20"/>
    </location>
    <ligand>
        <name>phosphoenolpyruvate</name>
        <dbReference type="ChEBI" id="CHEBI:58702"/>
    </ligand>
</feature>
<feature type="binding site" evidence="7">
    <location>
        <position position="92"/>
    </location>
    <ligand>
        <name>phosphoenolpyruvate</name>
        <dbReference type="ChEBI" id="CHEBI:58702"/>
    </ligand>
</feature>
<reference evidence="10" key="1">
    <citation type="submission" date="2017-04" db="EMBL/GenBank/DDBJ databases">
        <title>Comparative genomics and description of representatives of a novel lineage of planctomycetes thriving in anoxic sediments.</title>
        <authorList>
            <person name="Spring S."/>
            <person name="Bunk B."/>
            <person name="Sproer C."/>
        </authorList>
    </citation>
    <scope>NUCLEOTIDE SEQUENCE [LARGE SCALE GENOMIC DNA]</scope>
    <source>
        <strain evidence="10">ST-PulAB-D4</strain>
    </source>
</reference>
<evidence type="ECO:0000256" key="3">
    <source>
        <dbReference type="ARBA" id="ARBA00022605"/>
    </source>
</evidence>
<comment type="catalytic activity">
    <reaction evidence="6">
        <text>3-phosphoshikimate + phosphoenolpyruvate = 5-O-(1-carboxyvinyl)-3-phosphoshikimate + phosphate</text>
        <dbReference type="Rhea" id="RHEA:21256"/>
        <dbReference type="ChEBI" id="CHEBI:43474"/>
        <dbReference type="ChEBI" id="CHEBI:57701"/>
        <dbReference type="ChEBI" id="CHEBI:58702"/>
        <dbReference type="ChEBI" id="CHEBI:145989"/>
        <dbReference type="EC" id="2.5.1.19"/>
    </reaction>
    <physiologicalReaction direction="left-to-right" evidence="6">
        <dbReference type="Rhea" id="RHEA:21257"/>
    </physiologicalReaction>
</comment>
<dbReference type="EMBL" id="CP021023">
    <property type="protein sequence ID" value="ARN57499.1"/>
    <property type="molecule type" value="Genomic_DNA"/>
</dbReference>
<dbReference type="HAMAP" id="MF_00210">
    <property type="entry name" value="EPSP_synth"/>
    <property type="match status" value="1"/>
</dbReference>
<feature type="binding site" evidence="7">
    <location>
        <position position="310"/>
    </location>
    <ligand>
        <name>3-phosphoshikimate</name>
        <dbReference type="ChEBI" id="CHEBI:145989"/>
    </ligand>
</feature>
<dbReference type="InterPro" id="IPR013792">
    <property type="entry name" value="RNA3'P_cycl/enolpyr_Trfase_a/b"/>
</dbReference>
<evidence type="ECO:0000256" key="1">
    <source>
        <dbReference type="ARBA" id="ARBA00004811"/>
    </source>
</evidence>
<protein>
    <recommendedName>
        <fullName evidence="7">3-phosphoshikimate 1-carboxyvinyltransferase</fullName>
        <ecNumber evidence="7">2.5.1.19</ecNumber>
    </recommendedName>
    <alternativeName>
        <fullName evidence="7">5-enolpyruvylshikimate-3-phosphate synthase</fullName>
        <shortName evidence="7">EPSP synthase</shortName>
        <shortName evidence="7">EPSPS</shortName>
    </alternativeName>
</protein>
<dbReference type="GO" id="GO:0008652">
    <property type="term" value="P:amino acid biosynthetic process"/>
    <property type="evidence" value="ECO:0007669"/>
    <property type="project" value="UniProtKB-KW"/>
</dbReference>
<feature type="binding site" evidence="7">
    <location>
        <position position="341"/>
    </location>
    <ligand>
        <name>phosphoenolpyruvate</name>
        <dbReference type="ChEBI" id="CHEBI:58702"/>
    </ligand>
</feature>
<evidence type="ECO:0000256" key="7">
    <source>
        <dbReference type="HAMAP-Rule" id="MF_00210"/>
    </source>
</evidence>
<dbReference type="InterPro" id="IPR001986">
    <property type="entry name" value="Enolpyruvate_Tfrase_dom"/>
</dbReference>
<feature type="binding site" evidence="7">
    <location>
        <position position="168"/>
    </location>
    <ligand>
        <name>3-phosphoshikimate</name>
        <dbReference type="ChEBI" id="CHEBI:145989"/>
    </ligand>
</feature>
<feature type="binding site" evidence="7">
    <location>
        <position position="20"/>
    </location>
    <ligand>
        <name>3-phosphoshikimate</name>
        <dbReference type="ChEBI" id="CHEBI:145989"/>
    </ligand>
</feature>
<dbReference type="GO" id="GO:0009423">
    <property type="term" value="P:chorismate biosynthetic process"/>
    <property type="evidence" value="ECO:0007669"/>
    <property type="project" value="UniProtKB-UniRule"/>
</dbReference>
<feature type="binding site" evidence="7">
    <location>
        <position position="167"/>
    </location>
    <ligand>
        <name>3-phosphoshikimate</name>
        <dbReference type="ChEBI" id="CHEBI:145989"/>
    </ligand>
</feature>
<comment type="caution">
    <text evidence="7">Lacks conserved residue(s) required for the propagation of feature annotation.</text>
</comment>